<keyword evidence="3" id="KW-1185">Reference proteome</keyword>
<protein>
    <recommendedName>
        <fullName evidence="4">Tetratricopeptide repeat protein</fullName>
    </recommendedName>
</protein>
<gene>
    <name evidence="2" type="ORF">RXV79_16800</name>
</gene>
<organism evidence="2 3">
    <name type="scientific">Piscinibacter gummiphilus</name>
    <dbReference type="NCBI Taxonomy" id="946333"/>
    <lineage>
        <taxon>Bacteria</taxon>
        <taxon>Pseudomonadati</taxon>
        <taxon>Pseudomonadota</taxon>
        <taxon>Betaproteobacteria</taxon>
        <taxon>Burkholderiales</taxon>
        <taxon>Sphaerotilaceae</taxon>
        <taxon>Piscinibacter</taxon>
    </lineage>
</organism>
<dbReference type="Proteomes" id="UP001303946">
    <property type="component" value="Chromosome"/>
</dbReference>
<evidence type="ECO:0000313" key="2">
    <source>
        <dbReference type="EMBL" id="WOB06579.1"/>
    </source>
</evidence>
<evidence type="ECO:0000256" key="1">
    <source>
        <dbReference type="SAM" id="SignalP"/>
    </source>
</evidence>
<feature type="chain" id="PRO_5045269559" description="Tetratricopeptide repeat protein" evidence="1">
    <location>
        <begin position="30"/>
        <end position="640"/>
    </location>
</feature>
<feature type="signal peptide" evidence="1">
    <location>
        <begin position="1"/>
        <end position="29"/>
    </location>
</feature>
<accession>A0ABZ0CNW7</accession>
<evidence type="ECO:0008006" key="4">
    <source>
        <dbReference type="Google" id="ProtNLM"/>
    </source>
</evidence>
<proteinExistence type="predicted"/>
<dbReference type="SUPFAM" id="SSF48452">
    <property type="entry name" value="TPR-like"/>
    <property type="match status" value="2"/>
</dbReference>
<dbReference type="InterPro" id="IPR011990">
    <property type="entry name" value="TPR-like_helical_dom_sf"/>
</dbReference>
<dbReference type="Gene3D" id="1.25.40.10">
    <property type="entry name" value="Tetratricopeptide repeat domain"/>
    <property type="match status" value="2"/>
</dbReference>
<sequence>MASRLTSAVKLKHLGMAIAIAMAASGSLAAGKKVEHKVQDPHYGDTLFHFYQEHYFTAITGLMVSQHFQRVQKHADEAELLRGGMLLSYGMHREAGEIFTQLIEKGAEPAVRDRAWYFLAKIRYQRGFHAEAADALSRIEKNLPPELEEDRVLVKANVLMALGDYAGASAALNAVPGIEKEISEGTTSAHLYARYNLGVALVRNGDNAKGAALLDQIGKAPTPPQATEEFRSLRDKANVALGLASLQADKPEAAGPFLERVRLNGPQSNKALLGFGWAYASVKNHKQALVPWTELADRDASDSAVLEASIALPYAYGQLGAFGQALDRYNAAIDLFERENKGLDESIAAIRSGKLVEGLIDQNPGDEMGWFWTIRSLPQMPHAGHLTQVLSQHDFQEAFKNYRDLLFLTRNLQRWKDNLGVFNDMLDNRRKAYADRLPGILEKARDSGLKELSLRGAVLATELANAELQADGEAFADEKERELREILHRVQDELKLLGNDPEAAAACERYRLAAGALTWRLAQAYPVRVYEAKRALETLDAGLSEAKAREAALAQAQRDEPAKFDRFAERIAELGKRVDVLMPQITALTQEQQAALQELAVAELVRQKERLAAYSVQARFAVAQLYDRASKAKEGSDAAK</sequence>
<keyword evidence="1" id="KW-0732">Signal</keyword>
<dbReference type="EMBL" id="CP136336">
    <property type="protein sequence ID" value="WOB06579.1"/>
    <property type="molecule type" value="Genomic_DNA"/>
</dbReference>
<name>A0ABZ0CNW7_9BURK</name>
<evidence type="ECO:0000313" key="3">
    <source>
        <dbReference type="Proteomes" id="UP001303946"/>
    </source>
</evidence>
<reference evidence="2 3" key="1">
    <citation type="submission" date="2023-10" db="EMBL/GenBank/DDBJ databases">
        <title>Bacteria for the degradation of biodegradable plastic PBAT(Polybutylene adipate terephthalate).</title>
        <authorList>
            <person name="Weon H.-Y."/>
            <person name="Yeon J."/>
        </authorList>
    </citation>
    <scope>NUCLEOTIDE SEQUENCE [LARGE SCALE GENOMIC DNA]</scope>
    <source>
        <strain evidence="2 3">SBD 7-3</strain>
    </source>
</reference>
<dbReference type="RefSeq" id="WP_316699089.1">
    <property type="nucleotide sequence ID" value="NZ_CP136336.1"/>
</dbReference>